<dbReference type="Proteomes" id="UP000649739">
    <property type="component" value="Unassembled WGS sequence"/>
</dbReference>
<organism evidence="3 4">
    <name type="scientific">Pilimelia anulata</name>
    <dbReference type="NCBI Taxonomy" id="53371"/>
    <lineage>
        <taxon>Bacteria</taxon>
        <taxon>Bacillati</taxon>
        <taxon>Actinomycetota</taxon>
        <taxon>Actinomycetes</taxon>
        <taxon>Micromonosporales</taxon>
        <taxon>Micromonosporaceae</taxon>
        <taxon>Pilimelia</taxon>
    </lineage>
</organism>
<keyword evidence="4" id="KW-1185">Reference proteome</keyword>
<dbReference type="GO" id="GO:0003677">
    <property type="term" value="F:DNA binding"/>
    <property type="evidence" value="ECO:0007669"/>
    <property type="project" value="InterPro"/>
</dbReference>
<dbReference type="EMBL" id="BMQB01000016">
    <property type="protein sequence ID" value="GGK10944.1"/>
    <property type="molecule type" value="Genomic_DNA"/>
</dbReference>
<evidence type="ECO:0000313" key="4">
    <source>
        <dbReference type="Proteomes" id="UP000649739"/>
    </source>
</evidence>
<dbReference type="RefSeq" id="WP_189172323.1">
    <property type="nucleotide sequence ID" value="NZ_BMQB01000016.1"/>
</dbReference>
<dbReference type="Pfam" id="PF13560">
    <property type="entry name" value="HTH_31"/>
    <property type="match status" value="1"/>
</dbReference>
<accession>A0A8J3FF07</accession>
<dbReference type="SMART" id="SM00530">
    <property type="entry name" value="HTH_XRE"/>
    <property type="match status" value="1"/>
</dbReference>
<feature type="compositionally biased region" description="Low complexity" evidence="1">
    <location>
        <begin position="1"/>
        <end position="13"/>
    </location>
</feature>
<feature type="region of interest" description="Disordered" evidence="1">
    <location>
        <begin position="1"/>
        <end position="20"/>
    </location>
</feature>
<reference evidence="3" key="2">
    <citation type="submission" date="2020-09" db="EMBL/GenBank/DDBJ databases">
        <authorList>
            <person name="Sun Q."/>
            <person name="Ohkuma M."/>
        </authorList>
    </citation>
    <scope>NUCLEOTIDE SEQUENCE</scope>
    <source>
        <strain evidence="3">JCM 3090</strain>
    </source>
</reference>
<evidence type="ECO:0000313" key="3">
    <source>
        <dbReference type="EMBL" id="GGK10944.1"/>
    </source>
</evidence>
<gene>
    <name evidence="3" type="ORF">GCM10010123_46100</name>
</gene>
<proteinExistence type="predicted"/>
<protein>
    <recommendedName>
        <fullName evidence="2">HTH cro/C1-type domain-containing protein</fullName>
    </recommendedName>
</protein>
<sequence length="334" mass="38005">MATATPRPSAARSPADHHDDPHRAIHEAAHAFAAELARWRHVRGLSKKQLALRMRFDPSYVSHIERCRHRPTADFARRAEAVLLAGGSLWRRFEEYDRLRRTSVDYRPAGPPPWLPPTAGLVVERELARLTVDVDSYRCMIRRDLYNAGTEAVTRFAVKVGVDRWPEDPARSRAHHHDHPLTFDSLGLTAHCTVGDRREPMQWQPGRDRDVTKEAWLLFRNATCAFPLEPGGQATLEYEIRINAANDGRWFQRIVRLPTGHLTLEVDLPGPAHVRGTVTSPVTAPVPIRLTATALDDERMRYRAVSENPPLQASYRLEWWADGPVIPRPRVTPR</sequence>
<dbReference type="InterPro" id="IPR001387">
    <property type="entry name" value="Cro/C1-type_HTH"/>
</dbReference>
<evidence type="ECO:0000259" key="2">
    <source>
        <dbReference type="PROSITE" id="PS50943"/>
    </source>
</evidence>
<dbReference type="Gene3D" id="1.10.260.40">
    <property type="entry name" value="lambda repressor-like DNA-binding domains"/>
    <property type="match status" value="1"/>
</dbReference>
<reference evidence="3" key="1">
    <citation type="journal article" date="2014" name="Int. J. Syst. Evol. Microbiol.">
        <title>Complete genome sequence of Corynebacterium casei LMG S-19264T (=DSM 44701T), isolated from a smear-ripened cheese.</title>
        <authorList>
            <consortium name="US DOE Joint Genome Institute (JGI-PGF)"/>
            <person name="Walter F."/>
            <person name="Albersmeier A."/>
            <person name="Kalinowski J."/>
            <person name="Ruckert C."/>
        </authorList>
    </citation>
    <scope>NUCLEOTIDE SEQUENCE</scope>
    <source>
        <strain evidence="3">JCM 3090</strain>
    </source>
</reference>
<name>A0A8J3FF07_9ACTN</name>
<dbReference type="InterPro" id="IPR010982">
    <property type="entry name" value="Lambda_DNA-bd_dom_sf"/>
</dbReference>
<dbReference type="SUPFAM" id="SSF47413">
    <property type="entry name" value="lambda repressor-like DNA-binding domains"/>
    <property type="match status" value="1"/>
</dbReference>
<comment type="caution">
    <text evidence="3">The sequence shown here is derived from an EMBL/GenBank/DDBJ whole genome shotgun (WGS) entry which is preliminary data.</text>
</comment>
<dbReference type="CDD" id="cd00093">
    <property type="entry name" value="HTH_XRE"/>
    <property type="match status" value="1"/>
</dbReference>
<dbReference type="PROSITE" id="PS50943">
    <property type="entry name" value="HTH_CROC1"/>
    <property type="match status" value="1"/>
</dbReference>
<dbReference type="AlphaFoldDB" id="A0A8J3FF07"/>
<feature type="domain" description="HTH cro/C1-type" evidence="2">
    <location>
        <begin position="36"/>
        <end position="83"/>
    </location>
</feature>
<evidence type="ECO:0000256" key="1">
    <source>
        <dbReference type="SAM" id="MobiDB-lite"/>
    </source>
</evidence>